<keyword evidence="7 12" id="KW-0997">Cell inner membrane</keyword>
<evidence type="ECO:0000256" key="10">
    <source>
        <dbReference type="ARBA" id="ARBA00022989"/>
    </source>
</evidence>
<gene>
    <name evidence="14" type="primary">ccmB</name>
    <name evidence="14" type="ORF">AACH11_21345</name>
</gene>
<name>A0ABU9BJ09_9BURK</name>
<dbReference type="InterPro" id="IPR026031">
    <property type="entry name" value="Cyt_c_CcmB_bac"/>
</dbReference>
<keyword evidence="5 12" id="KW-0813">Transport</keyword>
<dbReference type="NCBIfam" id="TIGR01190">
    <property type="entry name" value="ccmB"/>
    <property type="match status" value="1"/>
</dbReference>
<evidence type="ECO:0000256" key="3">
    <source>
        <dbReference type="ARBA" id="ARBA00010544"/>
    </source>
</evidence>
<keyword evidence="11 12" id="KW-0472">Membrane</keyword>
<keyword evidence="6 12" id="KW-1003">Cell membrane</keyword>
<dbReference type="Proteomes" id="UP001368500">
    <property type="component" value="Unassembled WGS sequence"/>
</dbReference>
<comment type="subcellular location">
    <subcellularLocation>
        <location evidence="2">Cell inner membrane</location>
        <topology evidence="2">Multi-pass membrane protein</topology>
    </subcellularLocation>
</comment>
<reference evidence="14 15" key="1">
    <citation type="submission" date="2024-04" db="EMBL/GenBank/DDBJ databases">
        <title>Novel species of the genus Ideonella isolated from streams.</title>
        <authorList>
            <person name="Lu H."/>
        </authorList>
    </citation>
    <scope>NUCLEOTIDE SEQUENCE [LARGE SCALE GENOMIC DNA]</scope>
    <source>
        <strain evidence="14 15">BYS139W</strain>
    </source>
</reference>
<keyword evidence="15" id="KW-1185">Reference proteome</keyword>
<dbReference type="EMBL" id="JBBUTF010000025">
    <property type="protein sequence ID" value="MEK8028513.1"/>
    <property type="molecule type" value="Genomic_DNA"/>
</dbReference>
<evidence type="ECO:0000313" key="14">
    <source>
        <dbReference type="EMBL" id="MEK8028513.1"/>
    </source>
</evidence>
<evidence type="ECO:0000256" key="8">
    <source>
        <dbReference type="ARBA" id="ARBA00022692"/>
    </source>
</evidence>
<feature type="transmembrane region" description="Helical" evidence="13">
    <location>
        <begin position="20"/>
        <end position="39"/>
    </location>
</feature>
<comment type="similarity">
    <text evidence="3 12">Belongs to the CcmB/CycW/HelB family.</text>
</comment>
<comment type="caution">
    <text evidence="14">The sequence shown here is derived from an EMBL/GenBank/DDBJ whole genome shotgun (WGS) entry which is preliminary data.</text>
</comment>
<evidence type="ECO:0000256" key="6">
    <source>
        <dbReference type="ARBA" id="ARBA00022475"/>
    </source>
</evidence>
<dbReference type="Pfam" id="PF03379">
    <property type="entry name" value="CcmB"/>
    <property type="match status" value="1"/>
</dbReference>
<feature type="transmembrane region" description="Helical" evidence="13">
    <location>
        <begin position="192"/>
        <end position="218"/>
    </location>
</feature>
<evidence type="ECO:0000256" key="9">
    <source>
        <dbReference type="ARBA" id="ARBA00022748"/>
    </source>
</evidence>
<evidence type="ECO:0000256" key="1">
    <source>
        <dbReference type="ARBA" id="ARBA00002442"/>
    </source>
</evidence>
<dbReference type="PIRSF" id="PIRSF002764">
    <property type="entry name" value="CcmB"/>
    <property type="match status" value="1"/>
</dbReference>
<dbReference type="PANTHER" id="PTHR30070:SF1">
    <property type="entry name" value="CYTOCHROME C BIOGENESIS B-RELATED"/>
    <property type="match status" value="1"/>
</dbReference>
<evidence type="ECO:0000256" key="7">
    <source>
        <dbReference type="ARBA" id="ARBA00022519"/>
    </source>
</evidence>
<feature type="transmembrane region" description="Helical" evidence="13">
    <location>
        <begin position="90"/>
        <end position="118"/>
    </location>
</feature>
<organism evidence="14 15">
    <name type="scientific">Pseudaquabacterium rugosum</name>
    <dbReference type="NCBI Taxonomy" id="2984194"/>
    <lineage>
        <taxon>Bacteria</taxon>
        <taxon>Pseudomonadati</taxon>
        <taxon>Pseudomonadota</taxon>
        <taxon>Betaproteobacteria</taxon>
        <taxon>Burkholderiales</taxon>
        <taxon>Sphaerotilaceae</taxon>
        <taxon>Pseudaquabacterium</taxon>
    </lineage>
</organism>
<keyword evidence="9 12" id="KW-0201">Cytochrome c-type biogenesis</keyword>
<dbReference type="InterPro" id="IPR003544">
    <property type="entry name" value="Cyt_c_biogenesis_CcmB"/>
</dbReference>
<keyword evidence="8 13" id="KW-0812">Transmembrane</keyword>
<evidence type="ECO:0000256" key="12">
    <source>
        <dbReference type="PIRNR" id="PIRNR002764"/>
    </source>
</evidence>
<evidence type="ECO:0000256" key="2">
    <source>
        <dbReference type="ARBA" id="ARBA00004429"/>
    </source>
</evidence>
<evidence type="ECO:0000256" key="5">
    <source>
        <dbReference type="ARBA" id="ARBA00022448"/>
    </source>
</evidence>
<keyword evidence="10 13" id="KW-1133">Transmembrane helix</keyword>
<accession>A0ABU9BJ09</accession>
<sequence length="219" mass="22439">MALLLLQRELRLLWRRPGELMLPWVFFILMAALFPLGVGPEPEQLRRIAPGVVWVGALLAALLPLGQLFGADAQDGTLEQLLLPPRPALALAWAKVAGHWLSQGLPLLLVAPLLGLMFGLQAPAIGVLCAGLALGTPVLSLLGALGAALTLGLRQGALLTLLLVLPLAVPALIFGAGAVSAWEAGLSPRGHLALLAALLLATGAAAPPATAAALRIAVA</sequence>
<dbReference type="PRINTS" id="PR01414">
    <property type="entry name" value="CCMBBIOGNSIS"/>
</dbReference>
<feature type="transmembrane region" description="Helical" evidence="13">
    <location>
        <begin position="51"/>
        <end position="70"/>
    </location>
</feature>
<evidence type="ECO:0000256" key="4">
    <source>
        <dbReference type="ARBA" id="ARBA00016452"/>
    </source>
</evidence>
<evidence type="ECO:0000256" key="13">
    <source>
        <dbReference type="SAM" id="Phobius"/>
    </source>
</evidence>
<feature type="transmembrane region" description="Helical" evidence="13">
    <location>
        <begin position="157"/>
        <end position="180"/>
    </location>
</feature>
<comment type="function">
    <text evidence="1 12">Required for the export of heme to the periplasm for the biogenesis of c-type cytochromes.</text>
</comment>
<dbReference type="PANTHER" id="PTHR30070">
    <property type="entry name" value="HEME EXPORTER PROTEIN B"/>
    <property type="match status" value="1"/>
</dbReference>
<evidence type="ECO:0000256" key="11">
    <source>
        <dbReference type="ARBA" id="ARBA00023136"/>
    </source>
</evidence>
<protein>
    <recommendedName>
        <fullName evidence="4 12">Heme exporter protein B</fullName>
    </recommendedName>
</protein>
<evidence type="ECO:0000313" key="15">
    <source>
        <dbReference type="Proteomes" id="UP001368500"/>
    </source>
</evidence>
<feature type="transmembrane region" description="Helical" evidence="13">
    <location>
        <begin position="125"/>
        <end position="151"/>
    </location>
</feature>
<proteinExistence type="inferred from homology"/>
<dbReference type="RefSeq" id="WP_341376298.1">
    <property type="nucleotide sequence ID" value="NZ_JBBUTF010000025.1"/>
</dbReference>